<keyword evidence="3 6" id="KW-1133">Transmembrane helix</keyword>
<evidence type="ECO:0000313" key="7">
    <source>
        <dbReference type="EMBL" id="PJF18015.1"/>
    </source>
</evidence>
<proteinExistence type="predicted"/>
<evidence type="ECO:0000256" key="2">
    <source>
        <dbReference type="ARBA" id="ARBA00022692"/>
    </source>
</evidence>
<feature type="transmembrane region" description="Helical" evidence="6">
    <location>
        <begin position="12"/>
        <end position="37"/>
    </location>
</feature>
<dbReference type="EMBL" id="MTSL01000149">
    <property type="protein sequence ID" value="PJF18015.1"/>
    <property type="molecule type" value="Genomic_DNA"/>
</dbReference>
<evidence type="ECO:0000256" key="5">
    <source>
        <dbReference type="SAM" id="MobiDB-lite"/>
    </source>
</evidence>
<dbReference type="InterPro" id="IPR018499">
    <property type="entry name" value="Tetraspanin/Peripherin"/>
</dbReference>
<evidence type="ECO:0000256" key="1">
    <source>
        <dbReference type="ARBA" id="ARBA00004141"/>
    </source>
</evidence>
<comment type="subcellular location">
    <subcellularLocation>
        <location evidence="1">Membrane</location>
        <topology evidence="1">Multi-pass membrane protein</topology>
    </subcellularLocation>
</comment>
<evidence type="ECO:0000256" key="6">
    <source>
        <dbReference type="SAM" id="Phobius"/>
    </source>
</evidence>
<feature type="compositionally biased region" description="Basic and acidic residues" evidence="5">
    <location>
        <begin position="220"/>
        <end position="237"/>
    </location>
</feature>
<sequence>MVVKGYYPSMSLGFGILLAAGSILAGIGMTAFGAVVMTGQPTLMFGLKWLGAAGIASGIVALFSGGLSMTGSCRESPIAMNTATAIAIVALLVGGGVAGYAVMLGKGLPEASRKTWYTLKMPQKRELEKKYACCGFTTVEERTPTCKPEHPCEKKVVAELAGRLKIMVILAAVVVGMQVGVIFCTCCMGQKIQSQQSRKAAKDIEKGERKVRKREKRAAKREAKSEKERQKGYKEAELASLKASASKSKSKT</sequence>
<keyword evidence="2 6" id="KW-0812">Transmembrane</keyword>
<feature type="transmembrane region" description="Helical" evidence="6">
    <location>
        <begin position="166"/>
        <end position="189"/>
    </location>
</feature>
<evidence type="ECO:0000256" key="3">
    <source>
        <dbReference type="ARBA" id="ARBA00022989"/>
    </source>
</evidence>
<feature type="compositionally biased region" description="Low complexity" evidence="5">
    <location>
        <begin position="238"/>
        <end position="252"/>
    </location>
</feature>
<gene>
    <name evidence="7" type="ORF">PSACC_02188</name>
</gene>
<accession>A0A2H9TJU9</accession>
<feature type="transmembrane region" description="Helical" evidence="6">
    <location>
        <begin position="49"/>
        <end position="70"/>
    </location>
</feature>
<reference evidence="7 8" key="1">
    <citation type="submission" date="2016-10" db="EMBL/GenBank/DDBJ databases">
        <title>The genome of Paramicrosporidium saccamoebae is the missing link in understanding Cryptomycota and Microsporidia evolution.</title>
        <authorList>
            <person name="Quandt C.A."/>
            <person name="Beaudet D."/>
            <person name="Corsaro D."/>
            <person name="Michel R."/>
            <person name="Corradi N."/>
            <person name="James T."/>
        </authorList>
    </citation>
    <scope>NUCLEOTIDE SEQUENCE [LARGE SCALE GENOMIC DNA]</scope>
    <source>
        <strain evidence="7 8">KSL3</strain>
    </source>
</reference>
<name>A0A2H9TJU9_9FUNG</name>
<dbReference type="AlphaFoldDB" id="A0A2H9TJU9"/>
<dbReference type="GO" id="GO:0016020">
    <property type="term" value="C:membrane"/>
    <property type="evidence" value="ECO:0007669"/>
    <property type="project" value="UniProtKB-SubCell"/>
</dbReference>
<protein>
    <submittedName>
        <fullName evidence="7">Uncharacterized protein</fullName>
    </submittedName>
</protein>
<comment type="caution">
    <text evidence="7">The sequence shown here is derived from an EMBL/GenBank/DDBJ whole genome shotgun (WGS) entry which is preliminary data.</text>
</comment>
<evidence type="ECO:0000256" key="4">
    <source>
        <dbReference type="ARBA" id="ARBA00023136"/>
    </source>
</evidence>
<feature type="region of interest" description="Disordered" evidence="5">
    <location>
        <begin position="198"/>
        <end position="252"/>
    </location>
</feature>
<feature type="transmembrane region" description="Helical" evidence="6">
    <location>
        <begin position="82"/>
        <end position="103"/>
    </location>
</feature>
<feature type="compositionally biased region" description="Basic residues" evidence="5">
    <location>
        <begin position="209"/>
        <end position="219"/>
    </location>
</feature>
<keyword evidence="4 6" id="KW-0472">Membrane</keyword>
<keyword evidence="8" id="KW-1185">Reference proteome</keyword>
<evidence type="ECO:0000313" key="8">
    <source>
        <dbReference type="Proteomes" id="UP000240830"/>
    </source>
</evidence>
<dbReference type="Proteomes" id="UP000240830">
    <property type="component" value="Unassembled WGS sequence"/>
</dbReference>
<dbReference type="Pfam" id="PF00335">
    <property type="entry name" value="Tetraspanin"/>
    <property type="match status" value="1"/>
</dbReference>
<organism evidence="7 8">
    <name type="scientific">Paramicrosporidium saccamoebae</name>
    <dbReference type="NCBI Taxonomy" id="1246581"/>
    <lineage>
        <taxon>Eukaryota</taxon>
        <taxon>Fungi</taxon>
        <taxon>Fungi incertae sedis</taxon>
        <taxon>Cryptomycota</taxon>
        <taxon>Cryptomycota incertae sedis</taxon>
        <taxon>Paramicrosporidium</taxon>
    </lineage>
</organism>